<proteinExistence type="predicted"/>
<dbReference type="OrthoDB" id="429813at2759"/>
<evidence type="ECO:0000313" key="5">
    <source>
        <dbReference type="EMBL" id="GJE93533.1"/>
    </source>
</evidence>
<dbReference type="SUPFAM" id="SSF51735">
    <property type="entry name" value="NAD(P)-binding Rossmann-fold domains"/>
    <property type="match status" value="1"/>
</dbReference>
<dbReference type="Gene3D" id="3.40.50.720">
    <property type="entry name" value="NAD(P)-binding Rossmann-like Domain"/>
    <property type="match status" value="1"/>
</dbReference>
<name>A0A9P3GEP9_9APHY</name>
<organism evidence="5 6">
    <name type="scientific">Phanerochaete sordida</name>
    <dbReference type="NCBI Taxonomy" id="48140"/>
    <lineage>
        <taxon>Eukaryota</taxon>
        <taxon>Fungi</taxon>
        <taxon>Dikarya</taxon>
        <taxon>Basidiomycota</taxon>
        <taxon>Agaricomycotina</taxon>
        <taxon>Agaricomycetes</taxon>
        <taxon>Polyporales</taxon>
        <taxon>Phanerochaetaceae</taxon>
        <taxon>Phanerochaete</taxon>
    </lineage>
</organism>
<dbReference type="InterPro" id="IPR000873">
    <property type="entry name" value="AMP-dep_synth/lig_dom"/>
</dbReference>
<dbReference type="EMBL" id="BPQB01000033">
    <property type="protein sequence ID" value="GJE93533.1"/>
    <property type="molecule type" value="Genomic_DNA"/>
</dbReference>
<comment type="caution">
    <text evidence="5">The sequence shown here is derived from an EMBL/GenBank/DDBJ whole genome shotgun (WGS) entry which is preliminary data.</text>
</comment>
<protein>
    <submittedName>
        <fullName evidence="5">Acetyl-CoA synthetase-like protein</fullName>
    </submittedName>
</protein>
<accession>A0A9P3GEP9</accession>
<keyword evidence="2" id="KW-0597">Phosphoprotein</keyword>
<evidence type="ECO:0000256" key="2">
    <source>
        <dbReference type="ARBA" id="ARBA00022553"/>
    </source>
</evidence>
<dbReference type="InterPro" id="IPR036736">
    <property type="entry name" value="ACP-like_sf"/>
</dbReference>
<dbReference type="SUPFAM" id="SSF56801">
    <property type="entry name" value="Acetyl-CoA synthetase-like"/>
    <property type="match status" value="1"/>
</dbReference>
<dbReference type="Proteomes" id="UP000703269">
    <property type="component" value="Unassembled WGS sequence"/>
</dbReference>
<keyword evidence="6" id="KW-1185">Reference proteome</keyword>
<dbReference type="InterPro" id="IPR051414">
    <property type="entry name" value="Adenylate-forming_Reductase"/>
</dbReference>
<keyword evidence="1" id="KW-0596">Phosphopantetheine</keyword>
<dbReference type="InterPro" id="IPR013120">
    <property type="entry name" value="FAR_NAD-bd"/>
</dbReference>
<dbReference type="Gene3D" id="3.40.50.12780">
    <property type="entry name" value="N-terminal domain of ligase-like"/>
    <property type="match status" value="1"/>
</dbReference>
<dbReference type="Pfam" id="PF07993">
    <property type="entry name" value="NAD_binding_4"/>
    <property type="match status" value="1"/>
</dbReference>
<dbReference type="InterPro" id="IPR042099">
    <property type="entry name" value="ANL_N_sf"/>
</dbReference>
<dbReference type="Pfam" id="PF00501">
    <property type="entry name" value="AMP-binding"/>
    <property type="match status" value="1"/>
</dbReference>
<dbReference type="InterPro" id="IPR036291">
    <property type="entry name" value="NAD(P)-bd_dom_sf"/>
</dbReference>
<dbReference type="Gene3D" id="1.10.1200.10">
    <property type="entry name" value="ACP-like"/>
    <property type="match status" value="1"/>
</dbReference>
<evidence type="ECO:0000313" key="6">
    <source>
        <dbReference type="Proteomes" id="UP000703269"/>
    </source>
</evidence>
<evidence type="ECO:0000256" key="1">
    <source>
        <dbReference type="ARBA" id="ARBA00022450"/>
    </source>
</evidence>
<feature type="domain" description="Thioester reductase (TE)" evidence="4">
    <location>
        <begin position="707"/>
        <end position="943"/>
    </location>
</feature>
<gene>
    <name evidence="5" type="ORF">PsYK624_096920</name>
</gene>
<sequence length="1069" mass="117275">MDPNRYMTLPIPPLPRTQALTTTTFRPPPLDGSVTLPEMWDWHASHSPAHPLFSFADDQGAVRTILWPEAVRACHRAARRTLSSLKQGAPRAVVAILAACDTTTYFTMEAGIIRSGHVLFPISPRNSAAAVAHLLAQTCVAHVFVGAEPALQDLARAALELMDRDTARPTLSTVPAFEELYADGKHEPVEPLPPYRPQWDDPALIMHSSGSTAFPKPIVWSHYRYFMLCIVPYLGEWDMTGVRLACHSMPMFHGMGIAQTGWTATAGLIVTAFKPQVPAVAPTPELVLQGALNTESDVIFCVPSFVEAWAKSPEDVDSLRQIMGVLYGGGPLSEAVGNSLVDQGVGVYILYGCSEAGILSPILPNPGTVGRDWQYFRFPEGIETHFVPDGNGRSELVLLPGKFIIPNILNTTINGKEGYATSDLLEPHPTRARWWKVYGRVDDQIMHNTGEKTNPGPLESILNQDPHVHAAVMFGRGRFNAGILIDPKPAFRLDPADREKLAEFRNKIWPTVERMNDFAPQHSRIFKEMIIAASPSKPFTYTAKNTARRQAVIDDYEPEIDAAYAAVEESTQPDLPPPPTWDFTHTLRFVRVVVNRVLKNPVSDTDDIFQKGCDSLQATWIRNSILHALRDSTKSLSRALPNSFVYQHPTIVILARFISGIYGVDVGVASGQHDSIAEMHKLVEKYSAALPTHVPSLPAPTKETVLLTGSTGALGAELLALLVTSSDVLRIYAVNRKGRLETKERQRAIMLERGLDPSHVDSPKIVFADMDMTADGLGLPTALLEEMRASLTHIIHNAWPVNFNMALQSFEPAVKSVRTLVDLALGSPLPNPPNLLFVSSVSVLYNVDPSSASKEELVGAEVAVGIGYSESKWVSEQVLARASSETPLRATSVRVGQISGGSSGVWNTAEWFPALVKSSVLLQRFPALDKVVTWVPISTVARTLLEMRSCDKPILHLAHPRSIPWTSITKPIADELQLPLVPYDEWLGLLLRASDGAGADDIRQNPALKLLDFFEGATKHADAPEAMGLPLMDVSVAVTVSPSLRDAPTLVAEDALRWLRYWKQVRFIS</sequence>
<feature type="domain" description="AMP-dependent synthetase/ligase" evidence="3">
    <location>
        <begin position="42"/>
        <end position="362"/>
    </location>
</feature>
<reference evidence="5 6" key="1">
    <citation type="submission" date="2021-08" db="EMBL/GenBank/DDBJ databases">
        <title>Draft Genome Sequence of Phanerochaete sordida strain YK-624.</title>
        <authorList>
            <person name="Mori T."/>
            <person name="Dohra H."/>
            <person name="Suzuki T."/>
            <person name="Kawagishi H."/>
            <person name="Hirai H."/>
        </authorList>
    </citation>
    <scope>NUCLEOTIDE SEQUENCE [LARGE SCALE GENOMIC DNA]</scope>
    <source>
        <strain evidence="5 6">YK-624</strain>
    </source>
</reference>
<dbReference type="PANTHER" id="PTHR43439">
    <property type="entry name" value="PHENYLACETATE-COENZYME A LIGASE"/>
    <property type="match status" value="1"/>
</dbReference>
<dbReference type="PANTHER" id="PTHR43439:SF2">
    <property type="entry name" value="ENZYME, PUTATIVE (JCVI)-RELATED"/>
    <property type="match status" value="1"/>
</dbReference>
<dbReference type="AlphaFoldDB" id="A0A9P3GEP9"/>
<evidence type="ECO:0000259" key="4">
    <source>
        <dbReference type="Pfam" id="PF07993"/>
    </source>
</evidence>
<evidence type="ECO:0000259" key="3">
    <source>
        <dbReference type="Pfam" id="PF00501"/>
    </source>
</evidence>
<dbReference type="Pfam" id="PF23562">
    <property type="entry name" value="AMP-binding_C_3"/>
    <property type="match status" value="1"/>
</dbReference>